<dbReference type="InterPro" id="IPR011701">
    <property type="entry name" value="MFS"/>
</dbReference>
<feature type="transmembrane region" description="Helical" evidence="5">
    <location>
        <begin position="225"/>
        <end position="242"/>
    </location>
</feature>
<feature type="transmembrane region" description="Helical" evidence="5">
    <location>
        <begin position="70"/>
        <end position="103"/>
    </location>
</feature>
<dbReference type="Gene3D" id="1.20.1250.20">
    <property type="entry name" value="MFS general substrate transporter like domains"/>
    <property type="match status" value="1"/>
</dbReference>
<feature type="transmembrane region" description="Helical" evidence="5">
    <location>
        <begin position="115"/>
        <end position="135"/>
    </location>
</feature>
<dbReference type="SUPFAM" id="SSF103473">
    <property type="entry name" value="MFS general substrate transporter"/>
    <property type="match status" value="2"/>
</dbReference>
<dbReference type="PANTHER" id="PTHR23502">
    <property type="entry name" value="MAJOR FACILITATOR SUPERFAMILY"/>
    <property type="match status" value="1"/>
</dbReference>
<sequence length="284" mass="30913">MSGAMMAPALSSISAALGTSPEDANLALYIFILAFAFGPLVLEPCTEIVGRKPMTVSQKLRISLLKPFTLLATQPILQIMSLFLAYNFGILYIVLATFATIWIDVYYQTLTTSGLHYISLAVGYTLAAQIGGPLTDRIWNHLQAKHDGNTAPEYRVPLMLPSIFLIPAGLFWYGWSVHAQTHWAVVDVGIGVFGCGIILGTQSMQAYVLDAFPDHTASASAASQFLRNLFAFAFPIFTPSLYRELGYGWGNSLLAFLFIALGVPAPLIPWRYGATLRGKGEPQA</sequence>
<dbReference type="InterPro" id="IPR036259">
    <property type="entry name" value="MFS_trans_sf"/>
</dbReference>
<dbReference type="Gene3D" id="1.20.1720.10">
    <property type="entry name" value="Multidrug resistance protein D"/>
    <property type="match status" value="1"/>
</dbReference>
<evidence type="ECO:0000256" key="2">
    <source>
        <dbReference type="ARBA" id="ARBA00022692"/>
    </source>
</evidence>
<proteinExistence type="predicted"/>
<name>A0A4U7B9X9_9PEZI</name>
<protein>
    <submittedName>
        <fullName evidence="6">Putative efflux pump protein</fullName>
    </submittedName>
</protein>
<feature type="transmembrane region" description="Helical" evidence="5">
    <location>
        <begin position="181"/>
        <end position="204"/>
    </location>
</feature>
<dbReference type="AlphaFoldDB" id="A0A4U7B9X9"/>
<feature type="transmembrane region" description="Helical" evidence="5">
    <location>
        <begin position="248"/>
        <end position="270"/>
    </location>
</feature>
<dbReference type="Proteomes" id="UP000308133">
    <property type="component" value="Unassembled WGS sequence"/>
</dbReference>
<evidence type="ECO:0000256" key="1">
    <source>
        <dbReference type="ARBA" id="ARBA00004141"/>
    </source>
</evidence>
<dbReference type="PANTHER" id="PTHR23502:SF60">
    <property type="entry name" value="MAJOR FACILITATOR SUPERFAMILY (MFS) PROFILE DOMAIN-CONTAINING PROTEIN-RELATED"/>
    <property type="match status" value="1"/>
</dbReference>
<evidence type="ECO:0000256" key="4">
    <source>
        <dbReference type="ARBA" id="ARBA00023136"/>
    </source>
</evidence>
<keyword evidence="4 5" id="KW-0472">Membrane</keyword>
<dbReference type="GO" id="GO:0022857">
    <property type="term" value="F:transmembrane transporter activity"/>
    <property type="evidence" value="ECO:0007669"/>
    <property type="project" value="InterPro"/>
</dbReference>
<evidence type="ECO:0000256" key="3">
    <source>
        <dbReference type="ARBA" id="ARBA00022989"/>
    </source>
</evidence>
<reference evidence="6 7" key="1">
    <citation type="submission" date="2018-02" db="EMBL/GenBank/DDBJ databases">
        <title>Draft genome sequences of Elsinoe sp., causing black scab on jojoba.</title>
        <authorList>
            <person name="Stodart B."/>
            <person name="Jeffress S."/>
            <person name="Ash G."/>
            <person name="Arun Chinnappa K."/>
        </authorList>
    </citation>
    <scope>NUCLEOTIDE SEQUENCE [LARGE SCALE GENOMIC DNA]</scope>
    <source>
        <strain evidence="6 7">Hillstone_2</strain>
    </source>
</reference>
<dbReference type="Pfam" id="PF07690">
    <property type="entry name" value="MFS_1"/>
    <property type="match status" value="1"/>
</dbReference>
<dbReference type="EMBL" id="PTQR01000013">
    <property type="protein sequence ID" value="TKX26450.1"/>
    <property type="molecule type" value="Genomic_DNA"/>
</dbReference>
<comment type="caution">
    <text evidence="6">The sequence shown here is derived from an EMBL/GenBank/DDBJ whole genome shotgun (WGS) entry which is preliminary data.</text>
</comment>
<organism evidence="6 7">
    <name type="scientific">Elsinoe australis</name>
    <dbReference type="NCBI Taxonomy" id="40998"/>
    <lineage>
        <taxon>Eukaryota</taxon>
        <taxon>Fungi</taxon>
        <taxon>Dikarya</taxon>
        <taxon>Ascomycota</taxon>
        <taxon>Pezizomycotina</taxon>
        <taxon>Dothideomycetes</taxon>
        <taxon>Dothideomycetidae</taxon>
        <taxon>Myriangiales</taxon>
        <taxon>Elsinoaceae</taxon>
        <taxon>Elsinoe</taxon>
    </lineage>
</organism>
<dbReference type="GO" id="GO:0016020">
    <property type="term" value="C:membrane"/>
    <property type="evidence" value="ECO:0007669"/>
    <property type="project" value="UniProtKB-SubCell"/>
</dbReference>
<evidence type="ECO:0000256" key="5">
    <source>
        <dbReference type="SAM" id="Phobius"/>
    </source>
</evidence>
<keyword evidence="3 5" id="KW-1133">Transmembrane helix</keyword>
<keyword evidence="2 5" id="KW-0812">Transmembrane</keyword>
<comment type="subcellular location">
    <subcellularLocation>
        <location evidence="1">Membrane</location>
        <topology evidence="1">Multi-pass membrane protein</topology>
    </subcellularLocation>
</comment>
<gene>
    <name evidence="6" type="ORF">C1H76_1414</name>
</gene>
<evidence type="ECO:0000313" key="7">
    <source>
        <dbReference type="Proteomes" id="UP000308133"/>
    </source>
</evidence>
<feature type="transmembrane region" description="Helical" evidence="5">
    <location>
        <begin position="28"/>
        <end position="49"/>
    </location>
</feature>
<accession>A0A4U7B9X9</accession>
<evidence type="ECO:0000313" key="6">
    <source>
        <dbReference type="EMBL" id="TKX26450.1"/>
    </source>
</evidence>
<feature type="transmembrane region" description="Helical" evidence="5">
    <location>
        <begin position="156"/>
        <end position="175"/>
    </location>
</feature>